<dbReference type="eggNOG" id="COG5480">
    <property type="taxonomic scope" value="Bacteria"/>
</dbReference>
<dbReference type="RefSeq" id="WP_003335346.1">
    <property type="nucleotide sequence ID" value="NZ_CP007806.1"/>
</dbReference>
<protein>
    <recommendedName>
        <fullName evidence="3">DUF1036 domain-containing protein</fullName>
    </recommendedName>
</protein>
<proteinExistence type="predicted"/>
<name>A0A075R1P3_BRELA</name>
<dbReference type="AlphaFoldDB" id="A0A075R1P3"/>
<evidence type="ECO:0008006" key="3">
    <source>
        <dbReference type="Google" id="ProtNLM"/>
    </source>
</evidence>
<dbReference type="HOGENOM" id="CLU_166630_0_0_9"/>
<dbReference type="KEGG" id="blr:BRLA_c008110"/>
<dbReference type="EMBL" id="CP007806">
    <property type="protein sequence ID" value="AIG25153.1"/>
    <property type="molecule type" value="Genomic_DNA"/>
</dbReference>
<organism evidence="1 2">
    <name type="scientific">Brevibacillus laterosporus LMG 15441</name>
    <dbReference type="NCBI Taxonomy" id="1042163"/>
    <lineage>
        <taxon>Bacteria</taxon>
        <taxon>Bacillati</taxon>
        <taxon>Bacillota</taxon>
        <taxon>Bacilli</taxon>
        <taxon>Bacillales</taxon>
        <taxon>Paenibacillaceae</taxon>
        <taxon>Brevibacillus</taxon>
    </lineage>
</organism>
<dbReference type="InterPro" id="IPR009380">
    <property type="entry name" value="DUF1036"/>
</dbReference>
<accession>A0A075R1P3</accession>
<reference evidence="1 2" key="1">
    <citation type="journal article" date="2011" name="J. Bacteriol.">
        <title>Genome sequence of Brevibacillus laterosporus LMG 15441, a pathogen of invertebrates.</title>
        <authorList>
            <person name="Djukic M."/>
            <person name="Poehlein A."/>
            <person name="Thurmer A."/>
            <person name="Daniel R."/>
        </authorList>
    </citation>
    <scope>NUCLEOTIDE SEQUENCE [LARGE SCALE GENOMIC DNA]</scope>
    <source>
        <strain evidence="1 2">LMG 15441</strain>
    </source>
</reference>
<evidence type="ECO:0000313" key="2">
    <source>
        <dbReference type="Proteomes" id="UP000005850"/>
    </source>
</evidence>
<dbReference type="Pfam" id="PF06282">
    <property type="entry name" value="DUF1036"/>
    <property type="match status" value="1"/>
</dbReference>
<evidence type="ECO:0000313" key="1">
    <source>
        <dbReference type="EMBL" id="AIG25153.1"/>
    </source>
</evidence>
<gene>
    <name evidence="1" type="ORF">BRLA_c008110</name>
</gene>
<keyword evidence="2" id="KW-1185">Reference proteome</keyword>
<sequence>MGLHFRNRTNVGLQIVYAYSAPNCEGSNKWSKKGWYKVAPGNTVQVWSGWANGRKFFYYAEDTSGLGRTWSGEFVTPIPSRAFEWCWDTGSTDSRNLGLKKLQVPNQFPPILDYTINLQ</sequence>
<dbReference type="Proteomes" id="UP000005850">
    <property type="component" value="Chromosome"/>
</dbReference>